<gene>
    <name evidence="3" type="ORF">CLOSTASPAR_03095</name>
</gene>
<reference evidence="3 4" key="1">
    <citation type="submission" date="2009-02" db="EMBL/GenBank/DDBJ databases">
        <title>Draft genome sequence of Clostridium asparagiforme (DSM 15981).</title>
        <authorList>
            <person name="Sudarsanam P."/>
            <person name="Ley R."/>
            <person name="Guruge J."/>
            <person name="Turnbaugh P.J."/>
            <person name="Mahowald M."/>
            <person name="Liep D."/>
            <person name="Gordon J."/>
        </authorList>
    </citation>
    <scope>NUCLEOTIDE SEQUENCE [LARGE SCALE GENOMIC DNA]</scope>
    <source>
        <strain evidence="3 4">DSM 15981</strain>
    </source>
</reference>
<evidence type="ECO:0000256" key="1">
    <source>
        <dbReference type="ARBA" id="ARBA00022723"/>
    </source>
</evidence>
<dbReference type="Gene3D" id="3.20.20.70">
    <property type="entry name" value="Aldolase class I"/>
    <property type="match status" value="1"/>
</dbReference>
<evidence type="ECO:0000256" key="2">
    <source>
        <dbReference type="ARBA" id="ARBA00023235"/>
    </source>
</evidence>
<dbReference type="SUPFAM" id="SSF51366">
    <property type="entry name" value="Ribulose-phoshate binding barrel"/>
    <property type="match status" value="1"/>
</dbReference>
<dbReference type="Proteomes" id="UP000004756">
    <property type="component" value="Unassembled WGS sequence"/>
</dbReference>
<dbReference type="InterPro" id="IPR013785">
    <property type="entry name" value="Aldolase_TIM"/>
</dbReference>
<dbReference type="Pfam" id="PF00834">
    <property type="entry name" value="Ribul_P_3_epim"/>
    <property type="match status" value="1"/>
</dbReference>
<name>C0D1F7_9FIRM</name>
<dbReference type="InterPro" id="IPR011060">
    <property type="entry name" value="RibuloseP-bd_barrel"/>
</dbReference>
<dbReference type="GO" id="GO:0016857">
    <property type="term" value="F:racemase and epimerase activity, acting on carbohydrates and derivatives"/>
    <property type="evidence" value="ECO:0007669"/>
    <property type="project" value="InterPro"/>
</dbReference>
<organism evidence="3 4">
    <name type="scientific">[Clostridium] asparagiforme DSM 15981</name>
    <dbReference type="NCBI Taxonomy" id="518636"/>
    <lineage>
        <taxon>Bacteria</taxon>
        <taxon>Bacillati</taxon>
        <taxon>Bacillota</taxon>
        <taxon>Clostridia</taxon>
        <taxon>Lachnospirales</taxon>
        <taxon>Lachnospiraceae</taxon>
        <taxon>Enterocloster</taxon>
    </lineage>
</organism>
<dbReference type="PANTHER" id="PTHR11749">
    <property type="entry name" value="RIBULOSE-5-PHOSPHATE-3-EPIMERASE"/>
    <property type="match status" value="1"/>
</dbReference>
<proteinExistence type="predicted"/>
<keyword evidence="1" id="KW-0479">Metal-binding</keyword>
<sequence>GGGSDMFTVSPSILSGNLLNLERQLDALAGLGNLHLDIDDGNFVRGISFGMDTVRAIVDYTDIPTDVHLEVLNPCDYVEELCRCGVKRLCAHIEALPYPSLFLSAARKGGAAACGLAVNLKTPVAELVPYADQLDYVLFVSVEADHDGLPFRPGVLDKVREARALLGPGTDIWVDGGVNAGNLGRIVRAGATGVVVGRAVFGAEDPVRAYRDLLELAEAAGREV</sequence>
<dbReference type="CDD" id="cd00429">
    <property type="entry name" value="RPE"/>
    <property type="match status" value="1"/>
</dbReference>
<protein>
    <submittedName>
        <fullName evidence="3">Putative ribulose-phosphate 3-epimerase</fullName>
    </submittedName>
</protein>
<evidence type="ECO:0000313" key="3">
    <source>
        <dbReference type="EMBL" id="EEG54841.1"/>
    </source>
</evidence>
<accession>C0D1F7</accession>
<keyword evidence="2" id="KW-0413">Isomerase</keyword>
<dbReference type="EMBL" id="ACCJ01000220">
    <property type="protein sequence ID" value="EEG54841.1"/>
    <property type="molecule type" value="Genomic_DNA"/>
</dbReference>
<evidence type="ECO:0000313" key="4">
    <source>
        <dbReference type="Proteomes" id="UP000004756"/>
    </source>
</evidence>
<comment type="caution">
    <text evidence="3">The sequence shown here is derived from an EMBL/GenBank/DDBJ whole genome shotgun (WGS) entry which is preliminary data.</text>
</comment>
<keyword evidence="4" id="KW-1185">Reference proteome</keyword>
<dbReference type="AlphaFoldDB" id="C0D1F7"/>
<dbReference type="HOGENOM" id="CLU_054856_2_0_9"/>
<dbReference type="GO" id="GO:0005975">
    <property type="term" value="P:carbohydrate metabolic process"/>
    <property type="evidence" value="ECO:0007669"/>
    <property type="project" value="InterPro"/>
</dbReference>
<dbReference type="GO" id="GO:0046872">
    <property type="term" value="F:metal ion binding"/>
    <property type="evidence" value="ECO:0007669"/>
    <property type="project" value="UniProtKB-KW"/>
</dbReference>
<feature type="non-terminal residue" evidence="3">
    <location>
        <position position="1"/>
    </location>
</feature>
<dbReference type="InterPro" id="IPR000056">
    <property type="entry name" value="Ribul_P_3_epim-like"/>
</dbReference>